<keyword evidence="4" id="KW-1185">Reference proteome</keyword>
<feature type="compositionally biased region" description="Low complexity" evidence="1">
    <location>
        <begin position="349"/>
        <end position="367"/>
    </location>
</feature>
<feature type="signal peptide" evidence="2">
    <location>
        <begin position="1"/>
        <end position="25"/>
    </location>
</feature>
<keyword evidence="2" id="KW-0732">Signal</keyword>
<dbReference type="Gene3D" id="1.50.10.20">
    <property type="match status" value="2"/>
</dbReference>
<reference evidence="3 4" key="2">
    <citation type="submission" date="2023-10" db="EMBL/GenBank/DDBJ databases">
        <authorList>
            <person name="Han X.F."/>
        </authorList>
    </citation>
    <scope>NUCLEOTIDE SEQUENCE [LARGE SCALE GENOMIC DNA]</scope>
    <source>
        <strain evidence="3 4">KCTC 39840</strain>
    </source>
</reference>
<evidence type="ECO:0000256" key="2">
    <source>
        <dbReference type="SAM" id="SignalP"/>
    </source>
</evidence>
<proteinExistence type="predicted"/>
<name>A0ABU4HPR0_9ACTN</name>
<feature type="non-terminal residue" evidence="3">
    <location>
        <position position="509"/>
    </location>
</feature>
<feature type="compositionally biased region" description="Basic and acidic residues" evidence="1">
    <location>
        <begin position="399"/>
        <end position="414"/>
    </location>
</feature>
<accession>A0ABU4HPR0</accession>
<feature type="compositionally biased region" description="Polar residues" evidence="1">
    <location>
        <begin position="260"/>
        <end position="281"/>
    </location>
</feature>
<dbReference type="EMBL" id="JAWSTH010000031">
    <property type="protein sequence ID" value="MDW5595313.1"/>
    <property type="molecule type" value="Genomic_DNA"/>
</dbReference>
<feature type="compositionally biased region" description="Low complexity" evidence="1">
    <location>
        <begin position="415"/>
        <end position="425"/>
    </location>
</feature>
<feature type="chain" id="PRO_5045764624" evidence="2">
    <location>
        <begin position="26"/>
        <end position="509"/>
    </location>
</feature>
<feature type="region of interest" description="Disordered" evidence="1">
    <location>
        <begin position="307"/>
        <end position="447"/>
    </location>
</feature>
<protein>
    <submittedName>
        <fullName evidence="3">Prenyltransferase/squalene oxidase repeat-containing protein</fullName>
    </submittedName>
</protein>
<dbReference type="Proteomes" id="UP001284601">
    <property type="component" value="Unassembled WGS sequence"/>
</dbReference>
<reference evidence="4" key="1">
    <citation type="submission" date="2023-07" db="EMBL/GenBank/DDBJ databases">
        <title>Conexibacter stalactiti sp. nov., isolated from stalactites in a lava cave and emended description of the genus Conexibacter.</title>
        <authorList>
            <person name="Lee S.D."/>
        </authorList>
    </citation>
    <scope>NUCLEOTIDE SEQUENCE [LARGE SCALE GENOMIC DNA]</scope>
    <source>
        <strain evidence="4">KCTC 39840</strain>
    </source>
</reference>
<evidence type="ECO:0000313" key="4">
    <source>
        <dbReference type="Proteomes" id="UP001284601"/>
    </source>
</evidence>
<comment type="caution">
    <text evidence="3">The sequence shown here is derived from an EMBL/GenBank/DDBJ whole genome shotgun (WGS) entry which is preliminary data.</text>
</comment>
<gene>
    <name evidence="3" type="ORF">R7226_13275</name>
</gene>
<feature type="compositionally biased region" description="Basic and acidic residues" evidence="1">
    <location>
        <begin position="324"/>
        <end position="345"/>
    </location>
</feature>
<sequence length="509" mass="50678">MRALVVAAVLAVAALAGPLTTGAAAAGSASRAVEFVEAAQNKDGGFGATKGAASDPLATLWASAALLAAGKHPRDEFLKNGRSAEDYLLGHLGAYGSLEQLGLLALVQGTSGLGASAFGNPASKIAARLSESAVRADPQGVAFAIFGLLAAGDGSAKTTARKAAESLLASTTSDGAWGPDGNADSASTAAVLQALAATGVANRDTPQVLSGFDYLRAAQVNDGAIAESTRVEKASAGGSVAATAYAIQALEAFGLPSIRTSTGKTERNGLTQYQQQSSGGLTSKGGIYSQVPPSVVETAQAFPAFNGRSFQLPPVKSTSGGPDAARRRADAKRKAAERAKHDNSQRRQSSGSSDEGASSGAAGSSGDTADDPGAFERAVDGGGRAGDEKAAENAAGDEPAERSARSERAAREEAAAPVAAGGEEVSGSVVRASSGPALKTRAGADDSGLTNRQRATIAVGGLLGLLLLLGVGLERLRPRPAGARALSTEGLIAAQRVGRPLQRGAARAG</sequence>
<evidence type="ECO:0000313" key="3">
    <source>
        <dbReference type="EMBL" id="MDW5595313.1"/>
    </source>
</evidence>
<evidence type="ECO:0000256" key="1">
    <source>
        <dbReference type="SAM" id="MobiDB-lite"/>
    </source>
</evidence>
<organism evidence="3 4">
    <name type="scientific">Conexibacter stalactiti</name>
    <dbReference type="NCBI Taxonomy" id="1940611"/>
    <lineage>
        <taxon>Bacteria</taxon>
        <taxon>Bacillati</taxon>
        <taxon>Actinomycetota</taxon>
        <taxon>Thermoleophilia</taxon>
        <taxon>Solirubrobacterales</taxon>
        <taxon>Conexibacteraceae</taxon>
        <taxon>Conexibacter</taxon>
    </lineage>
</organism>
<dbReference type="RefSeq" id="WP_318597651.1">
    <property type="nucleotide sequence ID" value="NZ_JAWSTH010000031.1"/>
</dbReference>
<dbReference type="CDD" id="cd00688">
    <property type="entry name" value="ISOPREN_C2_like"/>
    <property type="match status" value="1"/>
</dbReference>
<feature type="region of interest" description="Disordered" evidence="1">
    <location>
        <begin position="260"/>
        <end position="287"/>
    </location>
</feature>
<dbReference type="SUPFAM" id="SSF48239">
    <property type="entry name" value="Terpenoid cyclases/Protein prenyltransferases"/>
    <property type="match status" value="1"/>
</dbReference>
<dbReference type="InterPro" id="IPR008930">
    <property type="entry name" value="Terpenoid_cyclase/PrenylTrfase"/>
</dbReference>